<evidence type="ECO:0000313" key="1">
    <source>
        <dbReference type="EMBL" id="KAJ1141706.1"/>
    </source>
</evidence>
<protein>
    <submittedName>
        <fullName evidence="1">Uncharacterized protein</fullName>
    </submittedName>
</protein>
<organism evidence="1 2">
    <name type="scientific">Pleurodeles waltl</name>
    <name type="common">Iberian ribbed newt</name>
    <dbReference type="NCBI Taxonomy" id="8319"/>
    <lineage>
        <taxon>Eukaryota</taxon>
        <taxon>Metazoa</taxon>
        <taxon>Chordata</taxon>
        <taxon>Craniata</taxon>
        <taxon>Vertebrata</taxon>
        <taxon>Euteleostomi</taxon>
        <taxon>Amphibia</taxon>
        <taxon>Batrachia</taxon>
        <taxon>Caudata</taxon>
        <taxon>Salamandroidea</taxon>
        <taxon>Salamandridae</taxon>
        <taxon>Pleurodelinae</taxon>
        <taxon>Pleurodeles</taxon>
    </lineage>
</organism>
<dbReference type="Proteomes" id="UP001066276">
    <property type="component" value="Chromosome 6"/>
</dbReference>
<dbReference type="EMBL" id="JANPWB010000010">
    <property type="protein sequence ID" value="KAJ1141706.1"/>
    <property type="molecule type" value="Genomic_DNA"/>
</dbReference>
<name>A0AAV7QMG9_PLEWA</name>
<evidence type="ECO:0000313" key="2">
    <source>
        <dbReference type="Proteomes" id="UP001066276"/>
    </source>
</evidence>
<reference evidence="1" key="1">
    <citation type="journal article" date="2022" name="bioRxiv">
        <title>Sequencing and chromosome-scale assembly of the giantPleurodeles waltlgenome.</title>
        <authorList>
            <person name="Brown T."/>
            <person name="Elewa A."/>
            <person name="Iarovenko S."/>
            <person name="Subramanian E."/>
            <person name="Araus A.J."/>
            <person name="Petzold A."/>
            <person name="Susuki M."/>
            <person name="Suzuki K.-i.T."/>
            <person name="Hayashi T."/>
            <person name="Toyoda A."/>
            <person name="Oliveira C."/>
            <person name="Osipova E."/>
            <person name="Leigh N.D."/>
            <person name="Simon A."/>
            <person name="Yun M.H."/>
        </authorList>
    </citation>
    <scope>NUCLEOTIDE SEQUENCE</scope>
    <source>
        <strain evidence="1">20211129_DDA</strain>
        <tissue evidence="1">Liver</tissue>
    </source>
</reference>
<dbReference type="AlphaFoldDB" id="A0AAV7QMG9"/>
<accession>A0AAV7QMG9</accession>
<proteinExistence type="predicted"/>
<sequence length="128" mass="14174">MEAKIETETMWGLLALKRPGDPGAPGLLSVSAVVAWLQLGLPGVRLQPNRRLQHGLSSGLYLAPRPPPPVVPVALQEGSGTPRPRLCRCELQHCVRCARHNHSRRERWWWRQRCSAGSSAAGQWSESV</sequence>
<gene>
    <name evidence="1" type="ORF">NDU88_008034</name>
</gene>
<keyword evidence="2" id="KW-1185">Reference proteome</keyword>
<comment type="caution">
    <text evidence="1">The sequence shown here is derived from an EMBL/GenBank/DDBJ whole genome shotgun (WGS) entry which is preliminary data.</text>
</comment>